<dbReference type="EMBL" id="JBHUOP010000003">
    <property type="protein sequence ID" value="MFD2840700.1"/>
    <property type="molecule type" value="Genomic_DNA"/>
</dbReference>
<dbReference type="Gene3D" id="3.40.190.10">
    <property type="entry name" value="Periplasmic binding protein-like II"/>
    <property type="match status" value="3"/>
</dbReference>
<accession>A0ABW5XHI0</accession>
<feature type="chain" id="PRO_5047542129" evidence="1">
    <location>
        <begin position="24"/>
        <end position="437"/>
    </location>
</feature>
<dbReference type="InterPro" id="IPR050490">
    <property type="entry name" value="Bact_solute-bd_prot1"/>
</dbReference>
<reference evidence="3" key="1">
    <citation type="journal article" date="2019" name="Int. J. Syst. Evol. Microbiol.">
        <title>The Global Catalogue of Microorganisms (GCM) 10K type strain sequencing project: providing services to taxonomists for standard genome sequencing and annotation.</title>
        <authorList>
            <consortium name="The Broad Institute Genomics Platform"/>
            <consortium name="The Broad Institute Genome Sequencing Center for Infectious Disease"/>
            <person name="Wu L."/>
            <person name="Ma J."/>
        </authorList>
    </citation>
    <scope>NUCLEOTIDE SEQUENCE [LARGE SCALE GENOMIC DNA]</scope>
    <source>
        <strain evidence="3">KCTC 33576</strain>
    </source>
</reference>
<sequence>MRKTARRMSGAVAALAASALVLSACSSSNDAPSDNTTTTAPSGEKVTLSFWGWATGLEDSIATWNSKNPDIQVDFYRMTGDDGDKIPTAIDSGTAPDIVQMEGGNIPQHVINNRLIDVAAYTTDIKDAFPEGAWNNVTFGDSIYGVPQDSGPTALMYRSDLFEAAGVDVPTTWDEYIEAARSLKEENPDTYIAQLSPNEAGFWTQEVVANGGTWFSIENDAWKVSVNDAASQKVAEVWQTLLDEDLVKVVEMWTPEYWASISDGSIATVNYAAWFPALLQENAKDLAGDWSVAPSPTFDGQPAAGTAGGSVDVIPTGTEHVAEAMQFLTWLNASEEGVNTLLDGGIFPAATVGLESDRLLTENEYFGGQVINEVFAAAAESVPTGWTPGPTHDLAQDAIKDQFAKVVNGRQSFSEALDAVQASTVKDVANLGLSVVE</sequence>
<evidence type="ECO:0000313" key="2">
    <source>
        <dbReference type="EMBL" id="MFD2840700.1"/>
    </source>
</evidence>
<evidence type="ECO:0000313" key="3">
    <source>
        <dbReference type="Proteomes" id="UP001597391"/>
    </source>
</evidence>
<dbReference type="PROSITE" id="PS51257">
    <property type="entry name" value="PROKAR_LIPOPROTEIN"/>
    <property type="match status" value="1"/>
</dbReference>
<protein>
    <submittedName>
        <fullName evidence="2">ABC transporter substrate-binding protein</fullName>
    </submittedName>
</protein>
<name>A0ABW5XHI0_9MICO</name>
<proteinExistence type="predicted"/>
<keyword evidence="1" id="KW-0732">Signal</keyword>
<feature type="signal peptide" evidence="1">
    <location>
        <begin position="1"/>
        <end position="23"/>
    </location>
</feature>
<keyword evidence="3" id="KW-1185">Reference proteome</keyword>
<dbReference type="Proteomes" id="UP001597391">
    <property type="component" value="Unassembled WGS sequence"/>
</dbReference>
<dbReference type="PANTHER" id="PTHR43649:SF14">
    <property type="entry name" value="BLR3389 PROTEIN"/>
    <property type="match status" value="1"/>
</dbReference>
<dbReference type="Pfam" id="PF01547">
    <property type="entry name" value="SBP_bac_1"/>
    <property type="match status" value="1"/>
</dbReference>
<gene>
    <name evidence="2" type="ORF">ACFSYH_08965</name>
</gene>
<dbReference type="PANTHER" id="PTHR43649">
    <property type="entry name" value="ARABINOSE-BINDING PROTEIN-RELATED"/>
    <property type="match status" value="1"/>
</dbReference>
<evidence type="ECO:0000256" key="1">
    <source>
        <dbReference type="SAM" id="SignalP"/>
    </source>
</evidence>
<dbReference type="SUPFAM" id="SSF53850">
    <property type="entry name" value="Periplasmic binding protein-like II"/>
    <property type="match status" value="1"/>
</dbReference>
<dbReference type="CDD" id="cd13585">
    <property type="entry name" value="PBP2_TMBP_like"/>
    <property type="match status" value="1"/>
</dbReference>
<comment type="caution">
    <text evidence="2">The sequence shown here is derived from an EMBL/GenBank/DDBJ whole genome shotgun (WGS) entry which is preliminary data.</text>
</comment>
<dbReference type="RefSeq" id="WP_377466575.1">
    <property type="nucleotide sequence ID" value="NZ_JBHUOP010000003.1"/>
</dbReference>
<organism evidence="2 3">
    <name type="scientific">Populibacterium corticicola</name>
    <dbReference type="NCBI Taxonomy" id="1812826"/>
    <lineage>
        <taxon>Bacteria</taxon>
        <taxon>Bacillati</taxon>
        <taxon>Actinomycetota</taxon>
        <taxon>Actinomycetes</taxon>
        <taxon>Micrococcales</taxon>
        <taxon>Jonesiaceae</taxon>
        <taxon>Populibacterium</taxon>
    </lineage>
</organism>
<dbReference type="InterPro" id="IPR006059">
    <property type="entry name" value="SBP"/>
</dbReference>